<feature type="region of interest" description="Disordered" evidence="1">
    <location>
        <begin position="285"/>
        <end position="307"/>
    </location>
</feature>
<dbReference type="EMBL" id="GEEE01024361">
    <property type="protein sequence ID" value="JAP38864.1"/>
    <property type="molecule type" value="Transcribed_RNA"/>
</dbReference>
<feature type="region of interest" description="Disordered" evidence="1">
    <location>
        <begin position="698"/>
        <end position="892"/>
    </location>
</feature>
<sequence>QSEPLRPQPLVCRSCCTYFSVFQLRPGKIILVFMTLSHESPAPLTSTGPGGVCKWPSNEFVAGEPLFDRPLTDSDLDALQEEAGLGPASWWLDPFMATKGSGGSIGTPNYEDEVALTAWAREPFECAGEIRDASRGLLNRLNELIHLQNLAQSASQRKSEAFTKGDGKDQKLSNIYHSTLSLAASEAFQDGSVGAVPKPTVQPTGARSSRKGTYAVLNNVSNGSSNNLLVPPRHPLTSSPKINQHVDKNLVPPRSSKSPDRHGNKLDNALARTYSKESLNMLTENQTATLQRNNDNKRLIDSDDGSENILNRTYDADELSDVFPSVRGSFDGRQSHEAFNPKPPPLNQSAQGPTTGPRRLTYNANANSHSTNRTFDILEIARQEESSLRASAARSEQRSNSGQNSLRGSAEILAANRAQRFGFSEKLAPRTSESPSRGLAASTSNSRERLRRGGPLDGLPVIPASPLDAPLHKMSDVGPSVTSLMSSLQLPAGQKEVRSSLPTSLSANALGITTKLSHGNTGSNSGSGSLVDVLEEARMQEASLRASSGSFRAKNRSGTCLTQSLESSKEEIVGINNSPGTPEPAPQSVPMATENVSLFARRPVKAAEASMARSRPPIDRKRAALGSSSANDLLDTQKLSTSNASLRSITSEDVQKMVMEQDKSLRASAEEILKAARLKNLLSKSAEGLITLRKSADNLSTSVGDGGVSPTRAASPAQSATMPIRSHSPLSFSGSQRGKDEHEPEEKSVKTVHSSGSPITDPFQLAKQQAARLRESSESYGCKTRTLRSDGCNDNVESSVADKLEQTSSSGSAQSVSARVPPPVRPSVSPVRMRRRSRKIPPKLDIPQQETNPASAALETPTPTAVRADEGQIDDKLTTPVNPRPSSYTDHLMNPVTPASAVEAWVSETVGLSEIALPISSSIDSSIAPPADPRASADPEAVVSSVSLPKTTDKPPPKGASSSTAVRHPSGLPQRSGLRPPTVQLRSRPVAATTTRLPSNESRLPPASGPTGLPRPTLRTLTRPPAASVRTVGVRSSAVLPPPSARVTTLSRPTAAANFSRPPAGGPRPTTMTGTRPPAPRTGATGVAPRALTSTTTQLRRPT</sequence>
<gene>
    <name evidence="2" type="ORF">TR117245</name>
</gene>
<evidence type="ECO:0000313" key="2">
    <source>
        <dbReference type="EMBL" id="JAP38864.1"/>
    </source>
</evidence>
<feature type="compositionally biased region" description="Low complexity" evidence="1">
    <location>
        <begin position="923"/>
        <end position="939"/>
    </location>
</feature>
<feature type="region of interest" description="Disordered" evidence="1">
    <location>
        <begin position="325"/>
        <end position="368"/>
    </location>
</feature>
<feature type="compositionally biased region" description="Low complexity" evidence="1">
    <location>
        <begin position="808"/>
        <end position="819"/>
    </location>
</feature>
<feature type="compositionally biased region" description="Polar residues" evidence="1">
    <location>
        <begin position="431"/>
        <end position="445"/>
    </location>
</feature>
<feature type="compositionally biased region" description="Basic and acidic residues" evidence="1">
    <location>
        <begin position="867"/>
        <end position="877"/>
    </location>
</feature>
<feature type="compositionally biased region" description="Polar residues" evidence="1">
    <location>
        <begin position="1092"/>
        <end position="1103"/>
    </location>
</feature>
<name>A0A0X3NFV2_SCHSO</name>
<feature type="region of interest" description="Disordered" evidence="1">
    <location>
        <begin position="192"/>
        <end position="265"/>
    </location>
</feature>
<evidence type="ECO:0000256" key="1">
    <source>
        <dbReference type="SAM" id="MobiDB-lite"/>
    </source>
</evidence>
<feature type="region of interest" description="Disordered" evidence="1">
    <location>
        <begin position="426"/>
        <end position="464"/>
    </location>
</feature>
<feature type="compositionally biased region" description="Low complexity" evidence="1">
    <location>
        <begin position="216"/>
        <end position="230"/>
    </location>
</feature>
<protein>
    <submittedName>
        <fullName evidence="2">Uncharacterized protein</fullName>
    </submittedName>
</protein>
<feature type="region of interest" description="Disordered" evidence="1">
    <location>
        <begin position="923"/>
        <end position="1103"/>
    </location>
</feature>
<dbReference type="AlphaFoldDB" id="A0A0X3NFV2"/>
<accession>A0A0X3NFV2</accession>
<proteinExistence type="predicted"/>
<feature type="compositionally biased region" description="Basic and acidic residues" evidence="1">
    <location>
        <begin position="737"/>
        <end position="749"/>
    </location>
</feature>
<feature type="compositionally biased region" description="Low complexity" evidence="1">
    <location>
        <begin position="1009"/>
        <end position="1025"/>
    </location>
</feature>
<feature type="compositionally biased region" description="Basic residues" evidence="1">
    <location>
        <begin position="832"/>
        <end position="841"/>
    </location>
</feature>
<feature type="compositionally biased region" description="Polar residues" evidence="1">
    <location>
        <begin position="992"/>
        <end position="1002"/>
    </location>
</feature>
<reference evidence="2" key="1">
    <citation type="submission" date="2016-01" db="EMBL/GenBank/DDBJ databases">
        <title>Reference transcriptome for the parasite Schistocephalus solidus: insights into the molecular evolution of parasitism.</title>
        <authorList>
            <person name="Hebert F.O."/>
            <person name="Grambauer S."/>
            <person name="Barber I."/>
            <person name="Landry C.R."/>
            <person name="Aubin-Horth N."/>
        </authorList>
    </citation>
    <scope>NUCLEOTIDE SEQUENCE</scope>
</reference>
<organism evidence="2">
    <name type="scientific">Schistocephalus solidus</name>
    <name type="common">Tapeworm</name>
    <dbReference type="NCBI Taxonomy" id="70667"/>
    <lineage>
        <taxon>Eukaryota</taxon>
        <taxon>Metazoa</taxon>
        <taxon>Spiralia</taxon>
        <taxon>Lophotrochozoa</taxon>
        <taxon>Platyhelminthes</taxon>
        <taxon>Cestoda</taxon>
        <taxon>Eucestoda</taxon>
        <taxon>Diphyllobothriidea</taxon>
        <taxon>Diphyllobothriidae</taxon>
        <taxon>Schistocephalus</taxon>
    </lineage>
</organism>
<feature type="non-terminal residue" evidence="2">
    <location>
        <position position="1"/>
    </location>
</feature>
<feature type="compositionally biased region" description="Low complexity" evidence="1">
    <location>
        <begin position="1061"/>
        <end position="1086"/>
    </location>
</feature>
<feature type="compositionally biased region" description="Polar residues" evidence="1">
    <location>
        <begin position="879"/>
        <end position="889"/>
    </location>
</feature>
<feature type="region of interest" description="Disordered" evidence="1">
    <location>
        <begin position="388"/>
        <end position="407"/>
    </location>
</feature>